<dbReference type="PANTHER" id="PTHR40891:SF1">
    <property type="entry name" value="DUF295 DOMAIN-CONTAINING PROTEIN"/>
    <property type="match status" value="1"/>
</dbReference>
<evidence type="ECO:0000313" key="1">
    <source>
        <dbReference type="EMBL" id="CAL1392138.1"/>
    </source>
</evidence>
<dbReference type="Proteomes" id="UP001497516">
    <property type="component" value="Chromosome 6"/>
</dbReference>
<protein>
    <submittedName>
        <fullName evidence="1">Uncharacterized protein</fullName>
    </submittedName>
</protein>
<reference evidence="1 2" key="1">
    <citation type="submission" date="2024-04" db="EMBL/GenBank/DDBJ databases">
        <authorList>
            <person name="Fracassetti M."/>
        </authorList>
    </citation>
    <scope>NUCLEOTIDE SEQUENCE [LARGE SCALE GENOMIC DNA]</scope>
</reference>
<dbReference type="PANTHER" id="PTHR40891">
    <property type="entry name" value="DUF295 DOMAIN-CONTAINING PROTEIN"/>
    <property type="match status" value="1"/>
</dbReference>
<dbReference type="EMBL" id="OZ034819">
    <property type="protein sequence ID" value="CAL1392138.1"/>
    <property type="molecule type" value="Genomic_DNA"/>
</dbReference>
<organism evidence="1 2">
    <name type="scientific">Linum trigynum</name>
    <dbReference type="NCBI Taxonomy" id="586398"/>
    <lineage>
        <taxon>Eukaryota</taxon>
        <taxon>Viridiplantae</taxon>
        <taxon>Streptophyta</taxon>
        <taxon>Embryophyta</taxon>
        <taxon>Tracheophyta</taxon>
        <taxon>Spermatophyta</taxon>
        <taxon>Magnoliopsida</taxon>
        <taxon>eudicotyledons</taxon>
        <taxon>Gunneridae</taxon>
        <taxon>Pentapetalae</taxon>
        <taxon>rosids</taxon>
        <taxon>fabids</taxon>
        <taxon>Malpighiales</taxon>
        <taxon>Linaceae</taxon>
        <taxon>Linum</taxon>
    </lineage>
</organism>
<sequence length="121" mass="13687">MSRSRNLPVSTSNVPWLVVFHDKNQTFYSTGTADPDCKRTHVPRRRQIAEFPERSEIFEHSPFGWLIFARVITAPFKATLLTLLNPATLEVIKLPKLNGAGFYIAVLTLPPTHPNCRVIVC</sequence>
<accession>A0AAV2F2R9</accession>
<name>A0AAV2F2R9_9ROSI</name>
<gene>
    <name evidence="1" type="ORF">LTRI10_LOCUS32806</name>
</gene>
<proteinExistence type="predicted"/>
<keyword evidence="2" id="KW-1185">Reference proteome</keyword>
<dbReference type="AlphaFoldDB" id="A0AAV2F2R9"/>
<evidence type="ECO:0000313" key="2">
    <source>
        <dbReference type="Proteomes" id="UP001497516"/>
    </source>
</evidence>